<evidence type="ECO:0000313" key="4">
    <source>
        <dbReference type="Proteomes" id="UP000018141"/>
    </source>
</evidence>
<name>R7AK12_9FIRM</name>
<feature type="chain" id="PRO_5004439869" evidence="2">
    <location>
        <begin position="24"/>
        <end position="631"/>
    </location>
</feature>
<dbReference type="Proteomes" id="UP000018141">
    <property type="component" value="Unassembled WGS sequence"/>
</dbReference>
<evidence type="ECO:0000313" key="3">
    <source>
        <dbReference type="EMBL" id="CDD58720.1"/>
    </source>
</evidence>
<dbReference type="EMBL" id="CBHH010000059">
    <property type="protein sequence ID" value="CDD58720.1"/>
    <property type="molecule type" value="Genomic_DNA"/>
</dbReference>
<organism evidence="3 4">
    <name type="scientific">Bacteroides pectinophilus CAG:437</name>
    <dbReference type="NCBI Taxonomy" id="1263051"/>
    <lineage>
        <taxon>Bacteria</taxon>
        <taxon>Bacillati</taxon>
        <taxon>Bacillota</taxon>
        <taxon>Clostridia</taxon>
        <taxon>Eubacteriales</taxon>
    </lineage>
</organism>
<dbReference type="PROSITE" id="PS51257">
    <property type="entry name" value="PROKAR_LIPOPROTEIN"/>
    <property type="match status" value="1"/>
</dbReference>
<comment type="caution">
    <text evidence="3">The sequence shown here is derived from an EMBL/GenBank/DDBJ whole genome shotgun (WGS) entry which is preliminary data.</text>
</comment>
<dbReference type="AlphaFoldDB" id="R7AK12"/>
<evidence type="ECO:0000256" key="1">
    <source>
        <dbReference type="SAM" id="Coils"/>
    </source>
</evidence>
<reference evidence="3" key="1">
    <citation type="submission" date="2012-11" db="EMBL/GenBank/DDBJ databases">
        <title>Dependencies among metagenomic species, viruses, plasmids and units of genetic variation.</title>
        <authorList>
            <person name="Nielsen H.B."/>
            <person name="Almeida M."/>
            <person name="Juncker A.S."/>
            <person name="Rasmussen S."/>
            <person name="Li J."/>
            <person name="Sunagawa S."/>
            <person name="Plichta D."/>
            <person name="Gautier L."/>
            <person name="Le Chatelier E."/>
            <person name="Peletier E."/>
            <person name="Bonde I."/>
            <person name="Nielsen T."/>
            <person name="Manichanh C."/>
            <person name="Arumugam M."/>
            <person name="Batto J."/>
            <person name="Santos M.B.Q.D."/>
            <person name="Blom N."/>
            <person name="Borruel N."/>
            <person name="Burgdorf K.S."/>
            <person name="Boumezbeur F."/>
            <person name="Casellas F."/>
            <person name="Dore J."/>
            <person name="Guarner F."/>
            <person name="Hansen T."/>
            <person name="Hildebrand F."/>
            <person name="Kaas R.S."/>
            <person name="Kennedy S."/>
            <person name="Kristiansen K."/>
            <person name="Kultima J.R."/>
            <person name="Leonard P."/>
            <person name="Levenez F."/>
            <person name="Lund O."/>
            <person name="Moumen B."/>
            <person name="Le Paslier D."/>
            <person name="Pons N."/>
            <person name="Pedersen O."/>
            <person name="Prifti E."/>
            <person name="Qin J."/>
            <person name="Raes J."/>
            <person name="Tap J."/>
            <person name="Tims S."/>
            <person name="Ussery D.W."/>
            <person name="Yamada T."/>
            <person name="MetaHit consortium"/>
            <person name="Renault P."/>
            <person name="Sicheritz-Ponten T."/>
            <person name="Bork P."/>
            <person name="Wang J."/>
            <person name="Brunak S."/>
            <person name="Ehrlich S.D."/>
        </authorList>
    </citation>
    <scope>NUCLEOTIDE SEQUENCE [LARGE SCALE GENOMIC DNA]</scope>
</reference>
<feature type="signal peptide" evidence="2">
    <location>
        <begin position="1"/>
        <end position="23"/>
    </location>
</feature>
<gene>
    <name evidence="3" type="ORF">BN656_02196</name>
</gene>
<proteinExistence type="predicted"/>
<keyword evidence="1" id="KW-0175">Coiled coil</keyword>
<keyword evidence="2" id="KW-0732">Signal</keyword>
<sequence>MKKIITIMFAVILSCSSIIVAYADETPTSSTHTNSNGNTTGGGGGSFDSEQIYYDEIKGGTQTIHIKGKDYTVTENDKGEYTFSDGVNSTTVGDSETLNQLQGALKKGGTIETYNTEASVFTSILGAFIPTASKWGGALWNALNAVGDTKIKGTVNTDKASDNYGAVTYDSTAVKQIYDLLMKQYMESHGMYDWYPSQYHSDDVSIIYNFAFERVANVMWNFGGTSVSKETAYAYMRTLCQTMIKDGCTFISLDQRPNCSAEGKTGDTDKWYIYFVNRDNFDNAAYVDGGGYYGNNKYIYFYDYEGNPLDSVIACVDLIDFFNNYDSSQDVNDYVFYTNKRHSYVSPINWSQDGASLFVYQSAEKMYKDLDGGATDYITSDFASGNIPSSITLSPDMLSQDWDKFTDELADAITDALKGADSSEKQDKIDETFQRYLKKINSNIEDLNADNNKLTKKSNKLLDDILDKVKDINKDTNKYLKGIQKDYLKDIKSYCKDMKKSMSDILKNVKTIKHIEELNLLITALSDSDRDKALSDIKTDSKQVQSVLHRKFPTCVFNDAKQIFDLLSATPVAPVVTMRVGFESVGVSDVLTMDFHIFDDYIGQFRQLQELIYIFVLFRATRKMFVDGGDL</sequence>
<accession>R7AK12</accession>
<evidence type="ECO:0000256" key="2">
    <source>
        <dbReference type="SAM" id="SignalP"/>
    </source>
</evidence>
<feature type="coiled-coil region" evidence="1">
    <location>
        <begin position="437"/>
        <end position="464"/>
    </location>
</feature>
<protein>
    <submittedName>
        <fullName evidence="3">Uncharacterized protein</fullName>
    </submittedName>
</protein>